<evidence type="ECO:0000313" key="6">
    <source>
        <dbReference type="Proteomes" id="UP000282613"/>
    </source>
</evidence>
<dbReference type="PANTHER" id="PTHR12231">
    <property type="entry name" value="CTX-RELATED TYPE I TRANSMEMBRANE PROTEIN"/>
    <property type="match status" value="1"/>
</dbReference>
<dbReference type="InterPro" id="IPR013783">
    <property type="entry name" value="Ig-like_fold"/>
</dbReference>
<sequence length="370" mass="41913">MEFPPAFHKEMESVDAVNGTPAVLTCQLNRSLSPSEIVKVSWLKMPRQLLARGRMKITTNDRISIVPQVSENVFQLRFDPVVKEDGGEYRCVYNHKTGVKYKVVVVNIQVQPKVDIDPRGEVELLEGEYAFVVCNASGTPYPQFRWWMLPLSTYQKHCAQQTTGLYGESEVTVTFASQTPHTFSPFSLQSSMAPSTSHLTLVPVHEIASKYKQNIFLRSGKLIINAVNRDMTGWYFCEAHNSVKPSAIEHALITCLPFNLLFTVKTVEGLPYQTGGKSKHGFGDSLTYLDSHTTSRKEVVNKLREQFRSINLTQSSDDLSLYGRRVRSVLHVWVTEAKHFGRYSCRMQTRHGLAEGFIRLRNKGRSLIPP</sequence>
<feature type="domain" description="Ig-like" evidence="4">
    <location>
        <begin position="112"/>
        <end position="254"/>
    </location>
</feature>
<reference evidence="7" key="1">
    <citation type="submission" date="2016-04" db="UniProtKB">
        <authorList>
            <consortium name="WormBaseParasite"/>
        </authorList>
    </citation>
    <scope>IDENTIFICATION</scope>
</reference>
<feature type="domain" description="Ig-like" evidence="4">
    <location>
        <begin position="5"/>
        <end position="107"/>
    </location>
</feature>
<gene>
    <name evidence="5" type="ORF">TASK_LOCUS6680</name>
</gene>
<evidence type="ECO:0000313" key="5">
    <source>
        <dbReference type="EMBL" id="VDK37143.1"/>
    </source>
</evidence>
<dbReference type="SUPFAM" id="SSF48726">
    <property type="entry name" value="Immunoglobulin"/>
    <property type="match status" value="2"/>
</dbReference>
<evidence type="ECO:0000256" key="1">
    <source>
        <dbReference type="ARBA" id="ARBA00022737"/>
    </source>
</evidence>
<protein>
    <submittedName>
        <fullName evidence="7">Ig-like domain-containing protein</fullName>
    </submittedName>
</protein>
<keyword evidence="2" id="KW-1015">Disulfide bond</keyword>
<proteinExistence type="predicted"/>
<name>A0A0R3W8I9_TAEAS</name>
<evidence type="ECO:0000256" key="2">
    <source>
        <dbReference type="ARBA" id="ARBA00023157"/>
    </source>
</evidence>
<dbReference type="AlphaFoldDB" id="A0A0R3W8I9"/>
<dbReference type="PROSITE" id="PS50835">
    <property type="entry name" value="IG_LIKE"/>
    <property type="match status" value="2"/>
</dbReference>
<keyword evidence="1" id="KW-0677">Repeat</keyword>
<dbReference type="InterPro" id="IPR036179">
    <property type="entry name" value="Ig-like_dom_sf"/>
</dbReference>
<dbReference type="InterPro" id="IPR007110">
    <property type="entry name" value="Ig-like_dom"/>
</dbReference>
<dbReference type="PANTHER" id="PTHR12231:SF253">
    <property type="entry name" value="DPR-INTERACTING PROTEIN ETA, ISOFORM B-RELATED"/>
    <property type="match status" value="1"/>
</dbReference>
<dbReference type="InterPro" id="IPR013106">
    <property type="entry name" value="Ig_V-set"/>
</dbReference>
<dbReference type="STRING" id="60517.A0A0R3W8I9"/>
<dbReference type="InterPro" id="IPR003599">
    <property type="entry name" value="Ig_sub"/>
</dbReference>
<keyword evidence="6" id="KW-1185">Reference proteome</keyword>
<dbReference type="EMBL" id="UYRS01018524">
    <property type="protein sequence ID" value="VDK37143.1"/>
    <property type="molecule type" value="Genomic_DNA"/>
</dbReference>
<dbReference type="WBParaSite" id="TASK_0000667901-mRNA-1">
    <property type="protein sequence ID" value="TASK_0000667901-mRNA-1"/>
    <property type="gene ID" value="TASK_0000667901"/>
</dbReference>
<dbReference type="Pfam" id="PF07686">
    <property type="entry name" value="V-set"/>
    <property type="match status" value="1"/>
</dbReference>
<evidence type="ECO:0000259" key="4">
    <source>
        <dbReference type="PROSITE" id="PS50835"/>
    </source>
</evidence>
<accession>A0A0R3W8I9</accession>
<dbReference type="SMART" id="SM00409">
    <property type="entry name" value="IG"/>
    <property type="match status" value="2"/>
</dbReference>
<organism evidence="7">
    <name type="scientific">Taenia asiatica</name>
    <name type="common">Asian tapeworm</name>
    <dbReference type="NCBI Taxonomy" id="60517"/>
    <lineage>
        <taxon>Eukaryota</taxon>
        <taxon>Metazoa</taxon>
        <taxon>Spiralia</taxon>
        <taxon>Lophotrochozoa</taxon>
        <taxon>Platyhelminthes</taxon>
        <taxon>Cestoda</taxon>
        <taxon>Eucestoda</taxon>
        <taxon>Cyclophyllidea</taxon>
        <taxon>Taeniidae</taxon>
        <taxon>Taenia</taxon>
    </lineage>
</organism>
<dbReference type="GO" id="GO:0043005">
    <property type="term" value="C:neuron projection"/>
    <property type="evidence" value="ECO:0007669"/>
    <property type="project" value="TreeGrafter"/>
</dbReference>
<dbReference type="OrthoDB" id="10012075at2759"/>
<dbReference type="Gene3D" id="2.60.40.10">
    <property type="entry name" value="Immunoglobulins"/>
    <property type="match status" value="2"/>
</dbReference>
<evidence type="ECO:0000313" key="7">
    <source>
        <dbReference type="WBParaSite" id="TASK_0000667901-mRNA-1"/>
    </source>
</evidence>
<evidence type="ECO:0000256" key="3">
    <source>
        <dbReference type="ARBA" id="ARBA00023319"/>
    </source>
</evidence>
<dbReference type="Proteomes" id="UP000282613">
    <property type="component" value="Unassembled WGS sequence"/>
</dbReference>
<keyword evidence="3" id="KW-0393">Immunoglobulin domain</keyword>
<dbReference type="InterPro" id="IPR051170">
    <property type="entry name" value="Neural/epithelial_adhesion"/>
</dbReference>
<reference evidence="5 6" key="2">
    <citation type="submission" date="2018-11" db="EMBL/GenBank/DDBJ databases">
        <authorList>
            <consortium name="Pathogen Informatics"/>
        </authorList>
    </citation>
    <scope>NUCLEOTIDE SEQUENCE [LARGE SCALE GENOMIC DNA]</scope>
</reference>